<dbReference type="OrthoDB" id="202545at2759"/>
<evidence type="ECO:0000313" key="4">
    <source>
        <dbReference type="Proteomes" id="UP000018144"/>
    </source>
</evidence>
<evidence type="ECO:0008006" key="5">
    <source>
        <dbReference type="Google" id="ProtNLM"/>
    </source>
</evidence>
<dbReference type="eggNOG" id="ENOG502RYMG">
    <property type="taxonomic scope" value="Eukaryota"/>
</dbReference>
<feature type="region of interest" description="Disordered" evidence="1">
    <location>
        <begin position="1"/>
        <end position="23"/>
    </location>
</feature>
<evidence type="ECO:0000313" key="3">
    <source>
        <dbReference type="EMBL" id="CCX32013.1"/>
    </source>
</evidence>
<dbReference type="AlphaFoldDB" id="U4LJ86"/>
<evidence type="ECO:0000256" key="1">
    <source>
        <dbReference type="SAM" id="MobiDB-lite"/>
    </source>
</evidence>
<dbReference type="Proteomes" id="UP000018144">
    <property type="component" value="Unassembled WGS sequence"/>
</dbReference>
<feature type="transmembrane region" description="Helical" evidence="2">
    <location>
        <begin position="90"/>
        <end position="112"/>
    </location>
</feature>
<feature type="transmembrane region" description="Helical" evidence="2">
    <location>
        <begin position="118"/>
        <end position="137"/>
    </location>
</feature>
<evidence type="ECO:0000256" key="2">
    <source>
        <dbReference type="SAM" id="Phobius"/>
    </source>
</evidence>
<feature type="compositionally biased region" description="Basic and acidic residues" evidence="1">
    <location>
        <begin position="1"/>
        <end position="22"/>
    </location>
</feature>
<keyword evidence="2" id="KW-1133">Transmembrane helix</keyword>
<name>U4LJ86_PYROM</name>
<dbReference type="PANTHER" id="PTHR42044">
    <property type="entry name" value="DUF676 DOMAIN-CONTAINING PROTEIN-RELATED"/>
    <property type="match status" value="1"/>
</dbReference>
<dbReference type="STRING" id="1076935.U4LJ86"/>
<keyword evidence="2" id="KW-0812">Transmembrane</keyword>
<organism evidence="3 4">
    <name type="scientific">Pyronema omphalodes (strain CBS 100304)</name>
    <name type="common">Pyronema confluens</name>
    <dbReference type="NCBI Taxonomy" id="1076935"/>
    <lineage>
        <taxon>Eukaryota</taxon>
        <taxon>Fungi</taxon>
        <taxon>Dikarya</taxon>
        <taxon>Ascomycota</taxon>
        <taxon>Pezizomycotina</taxon>
        <taxon>Pezizomycetes</taxon>
        <taxon>Pezizales</taxon>
        <taxon>Pyronemataceae</taxon>
        <taxon>Pyronema</taxon>
    </lineage>
</organism>
<dbReference type="InterPro" id="IPR029058">
    <property type="entry name" value="AB_hydrolase_fold"/>
</dbReference>
<sequence>MENHNHILPLHHERSQQPHPHEAIAYSPPQTEANQLSDLDIGRSPFRLFLRDMMLVIRLLRHLPSMFTPIRTTNPLAELYLGSRRNVQELLLHFFLGILGLLLVLITIPLMIAAPLLVFFLFLVICNCFLCLLSLPLNRGARTLTSKPLPGSPETPEERWIFVNGVCVGNYWLQANINMLSEIFQRPVLGIHNRSYGVIADLVECIAQRCFSYTTNDIRLTYAHLKKDLMDPRIQRVVAIAHSQGGIILSVALDLLFAELACENLAKLEVYTFGCAANHFNNPRRRLAGHEKAEPIIRHMEHFCNENDFVARFGALHFKDPENGRFAGEVFEHKGYSGHLLNQHYLEAMFRAEAATFWDQVVETDQSNPESALSEKTSAVVSNVPLEGDIESLTAAAAQGKSVKELSRLWTYRSGGNPVSRSCT</sequence>
<dbReference type="SUPFAM" id="SSF53474">
    <property type="entry name" value="alpha/beta-Hydrolases"/>
    <property type="match status" value="1"/>
</dbReference>
<proteinExistence type="predicted"/>
<accession>U4LJ86</accession>
<dbReference type="OMA" id="RLWSYRN"/>
<gene>
    <name evidence="3" type="ORF">PCON_12108</name>
</gene>
<dbReference type="EMBL" id="HF935718">
    <property type="protein sequence ID" value="CCX32013.1"/>
    <property type="molecule type" value="Genomic_DNA"/>
</dbReference>
<keyword evidence="2" id="KW-0472">Membrane</keyword>
<dbReference type="PANTHER" id="PTHR42044:SF2">
    <property type="entry name" value="DUF676 DOMAIN-CONTAINING PROTEIN"/>
    <property type="match status" value="1"/>
</dbReference>
<reference evidence="3 4" key="1">
    <citation type="journal article" date="2013" name="PLoS Genet.">
        <title>The genome and development-dependent transcriptomes of Pyronema confluens: a window into fungal evolution.</title>
        <authorList>
            <person name="Traeger S."/>
            <person name="Altegoer F."/>
            <person name="Freitag M."/>
            <person name="Gabaldon T."/>
            <person name="Kempken F."/>
            <person name="Kumar A."/>
            <person name="Marcet-Houben M."/>
            <person name="Poggeler S."/>
            <person name="Stajich J.E."/>
            <person name="Nowrousian M."/>
        </authorList>
    </citation>
    <scope>NUCLEOTIDE SEQUENCE [LARGE SCALE GENOMIC DNA]</scope>
    <source>
        <strain evidence="4">CBS 100304</strain>
        <tissue evidence="3">Vegetative mycelium</tissue>
    </source>
</reference>
<keyword evidence="4" id="KW-1185">Reference proteome</keyword>
<protein>
    <recommendedName>
        <fullName evidence="5">DUF676 domain-containing protein</fullName>
    </recommendedName>
</protein>